<proteinExistence type="predicted"/>
<dbReference type="RefSeq" id="WP_084036417.1">
    <property type="nucleotide sequence ID" value="NZ_CP066007.1"/>
</dbReference>
<gene>
    <name evidence="1" type="ORF">I6I10_12280</name>
</gene>
<dbReference type="EMBL" id="CP066007">
    <property type="protein sequence ID" value="QQB46203.1"/>
    <property type="molecule type" value="Genomic_DNA"/>
</dbReference>
<dbReference type="GeneID" id="92759526"/>
<dbReference type="OrthoDB" id="3730242at2"/>
<accession>A0A7T4JUU5</accession>
<protein>
    <submittedName>
        <fullName evidence="1">Uncharacterized protein</fullName>
    </submittedName>
</protein>
<name>A0A7T4JUU5_9CORY</name>
<evidence type="ECO:0000313" key="1">
    <source>
        <dbReference type="EMBL" id="QQB46203.1"/>
    </source>
</evidence>
<reference evidence="1 2" key="1">
    <citation type="submission" date="2020-12" db="EMBL/GenBank/DDBJ databases">
        <title>FDA dAtabase for Regulatory Grade micrObial Sequences (FDA-ARGOS): Supporting development and validation of Infectious Disease Dx tests.</title>
        <authorList>
            <person name="Sproer C."/>
            <person name="Gronow S."/>
            <person name="Severitt S."/>
            <person name="Schroder I."/>
            <person name="Tallon L."/>
            <person name="Sadzewicz L."/>
            <person name="Zhao X."/>
            <person name="Boylan J."/>
            <person name="Ott S."/>
            <person name="Bowen H."/>
            <person name="Vavikolanu K."/>
            <person name="Mehta A."/>
            <person name="Aluvathingal J."/>
            <person name="Nadendla S."/>
            <person name="Lowell S."/>
            <person name="Myers T."/>
            <person name="Yan Y."/>
            <person name="Sichtig H."/>
        </authorList>
    </citation>
    <scope>NUCLEOTIDE SEQUENCE [LARGE SCALE GENOMIC DNA]</scope>
    <source>
        <strain evidence="1 2">FDAARGOS_1053</strain>
    </source>
</reference>
<sequence>MTVKIAISDVLAFNPDLDEKVVGILIKDGLAMARRVAPCIDEEEFPFADAANAIIRGAVLRWAESGPGGVTSESKTAGPFAVQTSFDNRQTRRSLFFPSEIKELEGLCRSRKGGPGAVDTLPAARNRCAGDCTYLVGSVNSPCQVCRETIREGLWW</sequence>
<dbReference type="AlphaFoldDB" id="A0A7T4JUU5"/>
<evidence type="ECO:0000313" key="2">
    <source>
        <dbReference type="Proteomes" id="UP000596145"/>
    </source>
</evidence>
<dbReference type="Proteomes" id="UP000596145">
    <property type="component" value="Chromosome"/>
</dbReference>
<organism evidence="1 2">
    <name type="scientific">Corynebacterium glucuronolyticum</name>
    <dbReference type="NCBI Taxonomy" id="39791"/>
    <lineage>
        <taxon>Bacteria</taxon>
        <taxon>Bacillati</taxon>
        <taxon>Actinomycetota</taxon>
        <taxon>Actinomycetes</taxon>
        <taxon>Mycobacteriales</taxon>
        <taxon>Corynebacteriaceae</taxon>
        <taxon>Corynebacterium</taxon>
    </lineage>
</organism>